<evidence type="ECO:0000313" key="9">
    <source>
        <dbReference type="EMBL" id="TWI12727.1"/>
    </source>
</evidence>
<evidence type="ECO:0000313" key="10">
    <source>
        <dbReference type="Proteomes" id="UP000316471"/>
    </source>
</evidence>
<comment type="similarity">
    <text evidence="5">Belongs to the HrcA family.</text>
</comment>
<dbReference type="PIRSF" id="PIRSF005485">
    <property type="entry name" value="HrcA"/>
    <property type="match status" value="1"/>
</dbReference>
<evidence type="ECO:0000256" key="1">
    <source>
        <dbReference type="ARBA" id="ARBA00022491"/>
    </source>
</evidence>
<feature type="coiled-coil region" evidence="6">
    <location>
        <begin position="201"/>
        <end position="228"/>
    </location>
</feature>
<dbReference type="HAMAP" id="MF_00081">
    <property type="entry name" value="HrcA"/>
    <property type="match status" value="1"/>
</dbReference>
<dbReference type="InterPro" id="IPR023120">
    <property type="entry name" value="WHTH_transcript_rep_HrcA_IDD"/>
</dbReference>
<dbReference type="InterPro" id="IPR021153">
    <property type="entry name" value="HrcA_C"/>
</dbReference>
<name>A0A562LYJ5_9GAMM</name>
<feature type="domain" description="Winged helix-turn-helix transcription repressor HrcA DNA-binding" evidence="8">
    <location>
        <begin position="14"/>
        <end position="81"/>
    </location>
</feature>
<dbReference type="EMBL" id="VLKP01000003">
    <property type="protein sequence ID" value="TWI12727.1"/>
    <property type="molecule type" value="Genomic_DNA"/>
</dbReference>
<dbReference type="Gene3D" id="1.10.10.10">
    <property type="entry name" value="Winged helix-like DNA-binding domain superfamily/Winged helix DNA-binding domain"/>
    <property type="match status" value="1"/>
</dbReference>
<evidence type="ECO:0000256" key="6">
    <source>
        <dbReference type="SAM" id="Coils"/>
    </source>
</evidence>
<dbReference type="Gene3D" id="3.30.450.40">
    <property type="match status" value="1"/>
</dbReference>
<keyword evidence="10" id="KW-1185">Reference proteome</keyword>
<keyword evidence="1 5" id="KW-0678">Repressor</keyword>
<evidence type="ECO:0000259" key="7">
    <source>
        <dbReference type="Pfam" id="PF01628"/>
    </source>
</evidence>
<comment type="caution">
    <text evidence="9">The sequence shown here is derived from an EMBL/GenBank/DDBJ whole genome shotgun (WGS) entry which is preliminary data.</text>
</comment>
<dbReference type="OrthoDB" id="9783139at2"/>
<dbReference type="AlphaFoldDB" id="A0A562LYJ5"/>
<evidence type="ECO:0000259" key="8">
    <source>
        <dbReference type="Pfam" id="PF03444"/>
    </source>
</evidence>
<dbReference type="InterPro" id="IPR036388">
    <property type="entry name" value="WH-like_DNA-bd_sf"/>
</dbReference>
<protein>
    <recommendedName>
        <fullName evidence="5">Heat-inducible transcription repressor HrcA</fullName>
    </recommendedName>
</protein>
<evidence type="ECO:0000256" key="4">
    <source>
        <dbReference type="ARBA" id="ARBA00023163"/>
    </source>
</evidence>
<sequence length="352" mass="37890">MNRRPSDPVFDPRARQLLRTLIGRYIQSGEPVGSQTLARHSGLDVSPATIRNILADLEDVGLLSAPHASAGRIPTAQGYRLFVDSLLQVSPLPEGDVSRLRSELPAGSGTQALLGSASELLSAMTHFVGVVSVPNRAQFAFRRVGFVPIDAQRVLAIVVLADNDVQNRIIQTRRPYDAGELERVANYLNSHFAGRAVADIRATLLLELRSARAEMESLLAQSVELAEQVLVPGGEDMVVAGQTRLMGVQELSDVDRLRELFEAFARKREILQLLERTVQAPGVRIFIGEETGLAPLEGVSLVTAPYTSGGRVLGVLGVIGPTRMAYERVIPVVQAAADALGDAIQPDLGRSA</sequence>
<dbReference type="RefSeq" id="WP_144812964.1">
    <property type="nucleotide sequence ID" value="NZ_VLKP01000003.1"/>
</dbReference>
<dbReference type="GO" id="GO:0003677">
    <property type="term" value="F:DNA binding"/>
    <property type="evidence" value="ECO:0007669"/>
    <property type="project" value="InterPro"/>
</dbReference>
<dbReference type="SUPFAM" id="SSF55781">
    <property type="entry name" value="GAF domain-like"/>
    <property type="match status" value="1"/>
</dbReference>
<dbReference type="PANTHER" id="PTHR34824">
    <property type="entry name" value="HEAT-INDUCIBLE TRANSCRIPTION REPRESSOR HRCA"/>
    <property type="match status" value="1"/>
</dbReference>
<dbReference type="InterPro" id="IPR002571">
    <property type="entry name" value="HrcA"/>
</dbReference>
<dbReference type="InterPro" id="IPR029016">
    <property type="entry name" value="GAF-like_dom_sf"/>
</dbReference>
<dbReference type="Gene3D" id="3.30.390.60">
    <property type="entry name" value="Heat-inducible transcription repressor hrca homolog, domain 3"/>
    <property type="match status" value="1"/>
</dbReference>
<dbReference type="SUPFAM" id="SSF46785">
    <property type="entry name" value="Winged helix' DNA-binding domain"/>
    <property type="match status" value="1"/>
</dbReference>
<keyword evidence="2 5" id="KW-0805">Transcription regulation</keyword>
<keyword evidence="6" id="KW-0175">Coiled coil</keyword>
<proteinExistence type="inferred from homology"/>
<comment type="function">
    <text evidence="5">Negative regulator of class I heat shock genes (grpE-dnaK-dnaJ and groELS operons). Prevents heat-shock induction of these operons.</text>
</comment>
<dbReference type="Pfam" id="PF01628">
    <property type="entry name" value="HrcA"/>
    <property type="match status" value="1"/>
</dbReference>
<keyword evidence="3 5" id="KW-0346">Stress response</keyword>
<dbReference type="PANTHER" id="PTHR34824:SF1">
    <property type="entry name" value="HEAT-INDUCIBLE TRANSCRIPTION REPRESSOR HRCA"/>
    <property type="match status" value="1"/>
</dbReference>
<reference evidence="9 10" key="1">
    <citation type="journal article" date="2015" name="Stand. Genomic Sci.">
        <title>Genomic Encyclopedia of Bacterial and Archaeal Type Strains, Phase III: the genomes of soil and plant-associated and newly described type strains.</title>
        <authorList>
            <person name="Whitman W.B."/>
            <person name="Woyke T."/>
            <person name="Klenk H.P."/>
            <person name="Zhou Y."/>
            <person name="Lilburn T.G."/>
            <person name="Beck B.J."/>
            <person name="De Vos P."/>
            <person name="Vandamme P."/>
            <person name="Eisen J.A."/>
            <person name="Garrity G."/>
            <person name="Hugenholtz P."/>
            <person name="Kyrpides N.C."/>
        </authorList>
    </citation>
    <scope>NUCLEOTIDE SEQUENCE [LARGE SCALE GENOMIC DNA]</scope>
    <source>
        <strain evidence="9 10">CGMCC 1.10136</strain>
    </source>
</reference>
<dbReference type="InterPro" id="IPR036390">
    <property type="entry name" value="WH_DNA-bd_sf"/>
</dbReference>
<dbReference type="GO" id="GO:0045892">
    <property type="term" value="P:negative regulation of DNA-templated transcription"/>
    <property type="evidence" value="ECO:0007669"/>
    <property type="project" value="UniProtKB-UniRule"/>
</dbReference>
<feature type="domain" description="Heat-inducible transcription repressor HrcA C-terminal" evidence="7">
    <location>
        <begin position="112"/>
        <end position="330"/>
    </location>
</feature>
<evidence type="ECO:0000256" key="3">
    <source>
        <dbReference type="ARBA" id="ARBA00023016"/>
    </source>
</evidence>
<dbReference type="Pfam" id="PF03444">
    <property type="entry name" value="WHD_HrcA"/>
    <property type="match status" value="1"/>
</dbReference>
<dbReference type="NCBIfam" id="TIGR00331">
    <property type="entry name" value="hrcA"/>
    <property type="match status" value="1"/>
</dbReference>
<dbReference type="Proteomes" id="UP000316471">
    <property type="component" value="Unassembled WGS sequence"/>
</dbReference>
<organism evidence="9 10">
    <name type="scientific">Aerolutibacter ruishenii</name>
    <dbReference type="NCBI Taxonomy" id="686800"/>
    <lineage>
        <taxon>Bacteria</taxon>
        <taxon>Pseudomonadati</taxon>
        <taxon>Pseudomonadota</taxon>
        <taxon>Gammaproteobacteria</taxon>
        <taxon>Lysobacterales</taxon>
        <taxon>Lysobacteraceae</taxon>
        <taxon>Aerolutibacter</taxon>
    </lineage>
</organism>
<dbReference type="InterPro" id="IPR005104">
    <property type="entry name" value="WHTH_HrcA_DNA-bd"/>
</dbReference>
<gene>
    <name evidence="5" type="primary">hrcA</name>
    <name evidence="9" type="ORF">IP93_01073</name>
</gene>
<evidence type="ECO:0000256" key="5">
    <source>
        <dbReference type="HAMAP-Rule" id="MF_00081"/>
    </source>
</evidence>
<accession>A0A562LYJ5</accession>
<evidence type="ECO:0000256" key="2">
    <source>
        <dbReference type="ARBA" id="ARBA00023015"/>
    </source>
</evidence>
<keyword evidence="4 5" id="KW-0804">Transcription</keyword>